<evidence type="ECO:0000313" key="6">
    <source>
        <dbReference type="EMBL" id="KGN98132.1"/>
    </source>
</evidence>
<dbReference type="AlphaFoldDB" id="A0A0A2G6Q6"/>
<keyword evidence="4" id="KW-0963">Cytoplasm</keyword>
<dbReference type="RefSeq" id="WP_036883631.1">
    <property type="nucleotide sequence ID" value="NZ_JQZW01000008.1"/>
</dbReference>
<feature type="domain" description="RecX second three-helical" evidence="5">
    <location>
        <begin position="52"/>
        <end position="90"/>
    </location>
</feature>
<evidence type="ECO:0000256" key="4">
    <source>
        <dbReference type="ARBA" id="ARBA00022490"/>
    </source>
</evidence>
<comment type="subcellular location">
    <subcellularLocation>
        <location evidence="1">Cytoplasm</location>
    </subcellularLocation>
</comment>
<evidence type="ECO:0000259" key="5">
    <source>
        <dbReference type="Pfam" id="PF02631"/>
    </source>
</evidence>
<dbReference type="PANTHER" id="PTHR33602">
    <property type="entry name" value="REGULATORY PROTEIN RECX FAMILY PROTEIN"/>
    <property type="match status" value="1"/>
</dbReference>
<evidence type="ECO:0000256" key="2">
    <source>
        <dbReference type="ARBA" id="ARBA00009695"/>
    </source>
</evidence>
<dbReference type="OrthoDB" id="1523826at2"/>
<dbReference type="eggNOG" id="COG2137">
    <property type="taxonomic scope" value="Bacteria"/>
</dbReference>
<name>A0A0A2G6Q6_9PORP</name>
<reference evidence="6 7" key="1">
    <citation type="submission" date="2014-08" db="EMBL/GenBank/DDBJ databases">
        <title>Porphyromonas gingivicanis strain:COT-022_OH1391 Genome sequencing.</title>
        <authorList>
            <person name="Wallis C."/>
            <person name="Deusch O."/>
            <person name="O'Flynn C."/>
            <person name="Davis I."/>
            <person name="Jospin G."/>
            <person name="Darling A.E."/>
            <person name="Coil D.A."/>
            <person name="Alexiev A."/>
            <person name="Horsfall A."/>
            <person name="Kirkwood N."/>
            <person name="Harris S."/>
            <person name="Eisen J.A."/>
        </authorList>
    </citation>
    <scope>NUCLEOTIDE SEQUENCE [LARGE SCALE GENOMIC DNA]</scope>
    <source>
        <strain evidence="7">COT-022 OH1391</strain>
    </source>
</reference>
<evidence type="ECO:0000313" key="7">
    <source>
        <dbReference type="Proteomes" id="UP000030134"/>
    </source>
</evidence>
<dbReference type="InterPro" id="IPR036388">
    <property type="entry name" value="WH-like_DNA-bd_sf"/>
</dbReference>
<proteinExistence type="inferred from homology"/>
<keyword evidence="7" id="KW-1185">Reference proteome</keyword>
<organism evidence="6 7">
    <name type="scientific">Porphyromonas gingivicanis</name>
    <dbReference type="NCBI Taxonomy" id="266762"/>
    <lineage>
        <taxon>Bacteria</taxon>
        <taxon>Pseudomonadati</taxon>
        <taxon>Bacteroidota</taxon>
        <taxon>Bacteroidia</taxon>
        <taxon>Bacteroidales</taxon>
        <taxon>Porphyromonadaceae</taxon>
        <taxon>Porphyromonas</taxon>
    </lineage>
</organism>
<sequence length="167" mass="20292">MEKEKIYKQLRSYCNRAERCPMDIEVWLRKKEIEGSDCKPFIEQLQEEGLIDENRFIRAFASDKLRFSHWGYYKIRRELLMRNLPEYPVEQITQQVMEEEGEEEILKHLLEKRLFLKLQESEDQGKNFDEEVWKLFDYFVNKGFKKEMVVTLGKAILNQFNQELGQK</sequence>
<evidence type="ECO:0000256" key="3">
    <source>
        <dbReference type="ARBA" id="ARBA00018111"/>
    </source>
</evidence>
<gene>
    <name evidence="6" type="ORF">HQ36_04265</name>
</gene>
<dbReference type="GO" id="GO:0006282">
    <property type="term" value="P:regulation of DNA repair"/>
    <property type="evidence" value="ECO:0007669"/>
    <property type="project" value="InterPro"/>
</dbReference>
<comment type="similarity">
    <text evidence="2">Belongs to the RecX family.</text>
</comment>
<dbReference type="Proteomes" id="UP000030134">
    <property type="component" value="Unassembled WGS sequence"/>
</dbReference>
<accession>A0A0A2G6Q6</accession>
<evidence type="ECO:0000256" key="1">
    <source>
        <dbReference type="ARBA" id="ARBA00004496"/>
    </source>
</evidence>
<protein>
    <recommendedName>
        <fullName evidence="3">Regulatory protein RecX</fullName>
    </recommendedName>
</protein>
<dbReference type="InterPro" id="IPR003783">
    <property type="entry name" value="Regulatory_RecX"/>
</dbReference>
<dbReference type="STRING" id="266762.HQ36_04265"/>
<dbReference type="InterPro" id="IPR053924">
    <property type="entry name" value="RecX_HTH_2nd"/>
</dbReference>
<dbReference type="EMBL" id="JQZW01000008">
    <property type="protein sequence ID" value="KGN98132.1"/>
    <property type="molecule type" value="Genomic_DNA"/>
</dbReference>
<comment type="caution">
    <text evidence="6">The sequence shown here is derived from an EMBL/GenBank/DDBJ whole genome shotgun (WGS) entry which is preliminary data.</text>
</comment>
<dbReference type="Pfam" id="PF02631">
    <property type="entry name" value="RecX_HTH2"/>
    <property type="match status" value="1"/>
</dbReference>
<dbReference type="Gene3D" id="1.10.10.10">
    <property type="entry name" value="Winged helix-like DNA-binding domain superfamily/Winged helix DNA-binding domain"/>
    <property type="match status" value="1"/>
</dbReference>
<dbReference type="PANTHER" id="PTHR33602:SF1">
    <property type="entry name" value="REGULATORY PROTEIN RECX FAMILY PROTEIN"/>
    <property type="match status" value="1"/>
</dbReference>
<dbReference type="GO" id="GO:0005737">
    <property type="term" value="C:cytoplasm"/>
    <property type="evidence" value="ECO:0007669"/>
    <property type="project" value="UniProtKB-SubCell"/>
</dbReference>